<evidence type="ECO:0000313" key="2">
    <source>
        <dbReference type="EMBL" id="KAK9734935.1"/>
    </source>
</evidence>
<keyword evidence="3" id="KW-1185">Reference proteome</keyword>
<dbReference type="AlphaFoldDB" id="A0AAW1LLS8"/>
<feature type="domain" description="DUF7722" evidence="1">
    <location>
        <begin position="44"/>
        <end position="91"/>
    </location>
</feature>
<accession>A0AAW1LLS8</accession>
<protein>
    <recommendedName>
        <fullName evidence="1">DUF7722 domain-containing protein</fullName>
    </recommendedName>
</protein>
<comment type="caution">
    <text evidence="2">The sequence shown here is derived from an EMBL/GenBank/DDBJ whole genome shotgun (WGS) entry which is preliminary data.</text>
</comment>
<evidence type="ECO:0000259" key="1">
    <source>
        <dbReference type="Pfam" id="PF24847"/>
    </source>
</evidence>
<dbReference type="EMBL" id="JBDFQZ010000004">
    <property type="protein sequence ID" value="KAK9734935.1"/>
    <property type="molecule type" value="Genomic_DNA"/>
</dbReference>
<dbReference type="Proteomes" id="UP001443914">
    <property type="component" value="Unassembled WGS sequence"/>
</dbReference>
<dbReference type="InterPro" id="IPR056139">
    <property type="entry name" value="DUF7722"/>
</dbReference>
<proteinExistence type="predicted"/>
<evidence type="ECO:0000313" key="3">
    <source>
        <dbReference type="Proteomes" id="UP001443914"/>
    </source>
</evidence>
<sequence length="94" mass="11441">MVMNCPLFHLITHTPKNSTHIDEDGINFNTKKMVYNNFQMPLNYPRYNKEDYEKMEEYKVDFLLNQYGLDTYVNGTLEEKRKFAMETFLWPHQH</sequence>
<gene>
    <name evidence="2" type="ORF">RND81_04G172500</name>
</gene>
<reference evidence="2" key="1">
    <citation type="submission" date="2024-03" db="EMBL/GenBank/DDBJ databases">
        <title>WGS assembly of Saponaria officinalis var. Norfolk2.</title>
        <authorList>
            <person name="Jenkins J."/>
            <person name="Shu S."/>
            <person name="Grimwood J."/>
            <person name="Barry K."/>
            <person name="Goodstein D."/>
            <person name="Schmutz J."/>
            <person name="Leebens-Mack J."/>
            <person name="Osbourn A."/>
        </authorList>
    </citation>
    <scope>NUCLEOTIDE SEQUENCE [LARGE SCALE GENOMIC DNA]</scope>
    <source>
        <strain evidence="2">JIC</strain>
    </source>
</reference>
<name>A0AAW1LLS8_SAPOF</name>
<dbReference type="Pfam" id="PF24847">
    <property type="entry name" value="DUF7722"/>
    <property type="match status" value="1"/>
</dbReference>
<organism evidence="2 3">
    <name type="scientific">Saponaria officinalis</name>
    <name type="common">Common soapwort</name>
    <name type="synonym">Lychnis saponaria</name>
    <dbReference type="NCBI Taxonomy" id="3572"/>
    <lineage>
        <taxon>Eukaryota</taxon>
        <taxon>Viridiplantae</taxon>
        <taxon>Streptophyta</taxon>
        <taxon>Embryophyta</taxon>
        <taxon>Tracheophyta</taxon>
        <taxon>Spermatophyta</taxon>
        <taxon>Magnoliopsida</taxon>
        <taxon>eudicotyledons</taxon>
        <taxon>Gunneridae</taxon>
        <taxon>Pentapetalae</taxon>
        <taxon>Caryophyllales</taxon>
        <taxon>Caryophyllaceae</taxon>
        <taxon>Caryophylleae</taxon>
        <taxon>Saponaria</taxon>
    </lineage>
</organism>
<dbReference type="PANTHER" id="PTHR33513">
    <property type="entry name" value="OS06G0523300 PROTEIN"/>
    <property type="match status" value="1"/>
</dbReference>